<dbReference type="PROSITE" id="PS50043">
    <property type="entry name" value="HTH_LUXR_2"/>
    <property type="match status" value="1"/>
</dbReference>
<sequence>MDKISVLIADDHKLIRETWSFILNNDPRFVVVADCGDSEQAVELARSKKPQIVLMDINMAPASGFEATERIRKLSPASRIIGISMHSQPAYAKKMLQIGARGYVTKNSSKEEMISAILEVHSGNKYICDEIKNNISELVLEENKEVPNINALTDREIQIINLIKEGESSKEIASLLKISLKTVEVHRHNILKKLKLKNSASLVNFINNVATNI</sequence>
<keyword evidence="9" id="KW-1185">Reference proteome</keyword>
<proteinExistence type="predicted"/>
<evidence type="ECO:0000256" key="5">
    <source>
        <dbReference type="PROSITE-ProRule" id="PRU00169"/>
    </source>
</evidence>
<dbReference type="SUPFAM" id="SSF46894">
    <property type="entry name" value="C-terminal effector domain of the bipartite response regulators"/>
    <property type="match status" value="1"/>
</dbReference>
<feature type="domain" description="Response regulatory" evidence="7">
    <location>
        <begin position="5"/>
        <end position="121"/>
    </location>
</feature>
<dbReference type="SMART" id="SM00448">
    <property type="entry name" value="REC"/>
    <property type="match status" value="1"/>
</dbReference>
<dbReference type="OrthoDB" id="654364at2"/>
<dbReference type="PANTHER" id="PTHR43214">
    <property type="entry name" value="TWO-COMPONENT RESPONSE REGULATOR"/>
    <property type="match status" value="1"/>
</dbReference>
<accession>A0A4Q7MX17</accession>
<dbReference type="InterPro" id="IPR000792">
    <property type="entry name" value="Tscrpt_reg_LuxR_C"/>
</dbReference>
<feature type="domain" description="HTH luxR-type" evidence="6">
    <location>
        <begin position="145"/>
        <end position="210"/>
    </location>
</feature>
<evidence type="ECO:0000256" key="4">
    <source>
        <dbReference type="ARBA" id="ARBA00023163"/>
    </source>
</evidence>
<evidence type="ECO:0000256" key="1">
    <source>
        <dbReference type="ARBA" id="ARBA00022553"/>
    </source>
</evidence>
<evidence type="ECO:0000259" key="7">
    <source>
        <dbReference type="PROSITE" id="PS50110"/>
    </source>
</evidence>
<dbReference type="PANTHER" id="PTHR43214:SF41">
    <property type="entry name" value="NITRATE_NITRITE RESPONSE REGULATOR PROTEIN NARP"/>
    <property type="match status" value="1"/>
</dbReference>
<dbReference type="InterPro" id="IPR001789">
    <property type="entry name" value="Sig_transdc_resp-reg_receiver"/>
</dbReference>
<dbReference type="Pfam" id="PF00072">
    <property type="entry name" value="Response_reg"/>
    <property type="match status" value="1"/>
</dbReference>
<feature type="modified residue" description="4-aspartylphosphate" evidence="5">
    <location>
        <position position="56"/>
    </location>
</feature>
<keyword evidence="4" id="KW-0804">Transcription</keyword>
<dbReference type="SMART" id="SM00421">
    <property type="entry name" value="HTH_LUXR"/>
    <property type="match status" value="1"/>
</dbReference>
<dbReference type="EMBL" id="SGXA01000002">
    <property type="protein sequence ID" value="RZS71620.1"/>
    <property type="molecule type" value="Genomic_DNA"/>
</dbReference>
<evidence type="ECO:0000313" key="8">
    <source>
        <dbReference type="EMBL" id="RZS71620.1"/>
    </source>
</evidence>
<evidence type="ECO:0000259" key="6">
    <source>
        <dbReference type="PROSITE" id="PS50043"/>
    </source>
</evidence>
<reference evidence="8 9" key="1">
    <citation type="submission" date="2019-02" db="EMBL/GenBank/DDBJ databases">
        <title>Genomic Encyclopedia of Type Strains, Phase IV (KMG-IV): sequencing the most valuable type-strain genomes for metagenomic binning, comparative biology and taxonomic classification.</title>
        <authorList>
            <person name="Goeker M."/>
        </authorList>
    </citation>
    <scope>NUCLEOTIDE SEQUENCE [LARGE SCALE GENOMIC DNA]</scope>
    <source>
        <strain evidence="8 9">DSM 18116</strain>
    </source>
</reference>
<dbReference type="SUPFAM" id="SSF52172">
    <property type="entry name" value="CheY-like"/>
    <property type="match status" value="1"/>
</dbReference>
<protein>
    <submittedName>
        <fullName evidence="8">DNA-binding NarL/FixJ family response regulator</fullName>
    </submittedName>
</protein>
<dbReference type="Pfam" id="PF00196">
    <property type="entry name" value="GerE"/>
    <property type="match status" value="1"/>
</dbReference>
<dbReference type="InterPro" id="IPR011006">
    <property type="entry name" value="CheY-like_superfamily"/>
</dbReference>
<dbReference type="CDD" id="cd06170">
    <property type="entry name" value="LuxR_C_like"/>
    <property type="match status" value="1"/>
</dbReference>
<comment type="caution">
    <text evidence="8">The sequence shown here is derived from an EMBL/GenBank/DDBJ whole genome shotgun (WGS) entry which is preliminary data.</text>
</comment>
<evidence type="ECO:0000256" key="2">
    <source>
        <dbReference type="ARBA" id="ARBA00023015"/>
    </source>
</evidence>
<dbReference type="RefSeq" id="WP_130542102.1">
    <property type="nucleotide sequence ID" value="NZ_CP042431.1"/>
</dbReference>
<keyword evidence="1 5" id="KW-0597">Phosphoprotein</keyword>
<evidence type="ECO:0000256" key="3">
    <source>
        <dbReference type="ARBA" id="ARBA00023125"/>
    </source>
</evidence>
<dbReference type="InterPro" id="IPR039420">
    <property type="entry name" value="WalR-like"/>
</dbReference>
<evidence type="ECO:0000313" key="9">
    <source>
        <dbReference type="Proteomes" id="UP000293874"/>
    </source>
</evidence>
<dbReference type="PROSITE" id="PS00622">
    <property type="entry name" value="HTH_LUXR_1"/>
    <property type="match status" value="1"/>
</dbReference>
<dbReference type="InterPro" id="IPR016032">
    <property type="entry name" value="Sig_transdc_resp-reg_C-effctor"/>
</dbReference>
<keyword evidence="2" id="KW-0805">Transcription regulation</keyword>
<dbReference type="GO" id="GO:0003677">
    <property type="term" value="F:DNA binding"/>
    <property type="evidence" value="ECO:0007669"/>
    <property type="project" value="UniProtKB-KW"/>
</dbReference>
<organism evidence="8 9">
    <name type="scientific">Pseudobacter ginsenosidimutans</name>
    <dbReference type="NCBI Taxonomy" id="661488"/>
    <lineage>
        <taxon>Bacteria</taxon>
        <taxon>Pseudomonadati</taxon>
        <taxon>Bacteroidota</taxon>
        <taxon>Chitinophagia</taxon>
        <taxon>Chitinophagales</taxon>
        <taxon>Chitinophagaceae</taxon>
        <taxon>Pseudobacter</taxon>
    </lineage>
</organism>
<dbReference type="Gene3D" id="3.40.50.2300">
    <property type="match status" value="1"/>
</dbReference>
<keyword evidence="3 8" id="KW-0238">DNA-binding</keyword>
<dbReference type="GO" id="GO:0000160">
    <property type="term" value="P:phosphorelay signal transduction system"/>
    <property type="evidence" value="ECO:0007669"/>
    <property type="project" value="InterPro"/>
</dbReference>
<name>A0A4Q7MX17_9BACT</name>
<dbReference type="PRINTS" id="PR00038">
    <property type="entry name" value="HTHLUXR"/>
</dbReference>
<dbReference type="GO" id="GO:0006355">
    <property type="term" value="P:regulation of DNA-templated transcription"/>
    <property type="evidence" value="ECO:0007669"/>
    <property type="project" value="InterPro"/>
</dbReference>
<dbReference type="AlphaFoldDB" id="A0A4Q7MX17"/>
<gene>
    <name evidence="8" type="ORF">EV199_3526</name>
</gene>
<dbReference type="Proteomes" id="UP000293874">
    <property type="component" value="Unassembled WGS sequence"/>
</dbReference>
<dbReference type="PROSITE" id="PS50110">
    <property type="entry name" value="RESPONSE_REGULATORY"/>
    <property type="match status" value="1"/>
</dbReference>
<dbReference type="CDD" id="cd17535">
    <property type="entry name" value="REC_NarL-like"/>
    <property type="match status" value="1"/>
</dbReference>
<dbReference type="InterPro" id="IPR058245">
    <property type="entry name" value="NreC/VraR/RcsB-like_REC"/>
</dbReference>